<reference evidence="1 2" key="1">
    <citation type="submission" date="2010-10" db="EMBL/GenBank/DDBJ databases">
        <title>Complete sequence of Frankia sp. EuI1c.</title>
        <authorList>
            <consortium name="US DOE Joint Genome Institute"/>
            <person name="Lucas S."/>
            <person name="Copeland A."/>
            <person name="Lapidus A."/>
            <person name="Cheng J.-F."/>
            <person name="Bruce D."/>
            <person name="Goodwin L."/>
            <person name="Pitluck S."/>
            <person name="Chertkov O."/>
            <person name="Detter J.C."/>
            <person name="Han C."/>
            <person name="Tapia R."/>
            <person name="Land M."/>
            <person name="Hauser L."/>
            <person name="Jeffries C."/>
            <person name="Kyrpides N."/>
            <person name="Ivanova N."/>
            <person name="Mikhailova N."/>
            <person name="Beauchemin N."/>
            <person name="Sen A."/>
            <person name="Sur S.A."/>
            <person name="Gtari M."/>
            <person name="Wall L."/>
            <person name="Tisa L."/>
            <person name="Woyke T."/>
        </authorList>
    </citation>
    <scope>NUCLEOTIDE SEQUENCE [LARGE SCALE GENOMIC DNA]</scope>
    <source>
        <strain evidence="2">DSM 45817 / CECT 9037 / EuI1c</strain>
    </source>
</reference>
<dbReference type="OrthoDB" id="3504325at2"/>
<protein>
    <submittedName>
        <fullName evidence="1">Uncharacterized protein</fullName>
    </submittedName>
</protein>
<evidence type="ECO:0000313" key="2">
    <source>
        <dbReference type="Proteomes" id="UP000002484"/>
    </source>
</evidence>
<dbReference type="InParanoid" id="E3J4F4"/>
<proteinExistence type="predicted"/>
<dbReference type="EMBL" id="CP002299">
    <property type="protein sequence ID" value="ADP83073.1"/>
    <property type="molecule type" value="Genomic_DNA"/>
</dbReference>
<dbReference type="eggNOG" id="ENOG5033JNT">
    <property type="taxonomic scope" value="Bacteria"/>
</dbReference>
<dbReference type="STRING" id="298654.FraEuI1c_5084"/>
<dbReference type="RefSeq" id="WP_013426191.1">
    <property type="nucleotide sequence ID" value="NC_014666.1"/>
</dbReference>
<organism evidence="1 2">
    <name type="scientific">Pseudofrankia inefficax (strain DSM 45817 / CECT 9037 / DDB 130130 / EuI1c)</name>
    <name type="common">Frankia inefficax</name>
    <dbReference type="NCBI Taxonomy" id="298654"/>
    <lineage>
        <taxon>Bacteria</taxon>
        <taxon>Bacillati</taxon>
        <taxon>Actinomycetota</taxon>
        <taxon>Actinomycetes</taxon>
        <taxon>Frankiales</taxon>
        <taxon>Frankiaceae</taxon>
        <taxon>Pseudofrankia</taxon>
    </lineage>
</organism>
<accession>E3J4F4</accession>
<dbReference type="HOGENOM" id="CLU_1145879_0_0_11"/>
<gene>
    <name evidence="1" type="ordered locus">FraEuI1c_5084</name>
</gene>
<dbReference type="Proteomes" id="UP000002484">
    <property type="component" value="Chromosome"/>
</dbReference>
<sequence>MATGFGRLPEQPIAWSRTGNGEFPFRADHAGSELTIRVNDFPAEPLYTLLIDGRPGFDLEDWPSAWTRPLVGPEALRVAGDARAGRGRFDAIVVADWAHRLCAVAGSPAERVIAAFGLTGELVEAIGYRLLMPPPAGVDRLEISERDGSVTDLQITPTGGGPHRAELDELLGPGRDGVRVHWDSPHPVRYRVTVGAAPYACNLVAYFANPPSAGSPPTGQGPAVRLMLQRGNVELSERGPAG</sequence>
<keyword evidence="2" id="KW-1185">Reference proteome</keyword>
<dbReference type="KEGG" id="fri:FraEuI1c_5084"/>
<dbReference type="AlphaFoldDB" id="E3J4F4"/>
<evidence type="ECO:0000313" key="1">
    <source>
        <dbReference type="EMBL" id="ADP83073.1"/>
    </source>
</evidence>
<name>E3J4F4_PSEI1</name>